<proteinExistence type="predicted"/>
<sequence>MYNDAAKIVEIYEARRRVYGKKCGTEQASSQNRHITHSSQVTTPGCGLESGEIALLLPRHRPHGAAERVEALLYDYKHLAAHSRRNT</sequence>
<comment type="caution">
    <text evidence="1">The sequence shown here is derived from an EMBL/GenBank/DDBJ whole genome shotgun (WGS) entry which is preliminary data.</text>
</comment>
<gene>
    <name evidence="1" type="ORF">E2C01_073618</name>
</gene>
<dbReference type="EMBL" id="VSRR010050243">
    <property type="protein sequence ID" value="MPC79105.1"/>
    <property type="molecule type" value="Genomic_DNA"/>
</dbReference>
<protein>
    <submittedName>
        <fullName evidence="1">Uncharacterized protein</fullName>
    </submittedName>
</protein>
<keyword evidence="2" id="KW-1185">Reference proteome</keyword>
<name>A0A5B7IA75_PORTR</name>
<reference evidence="1 2" key="1">
    <citation type="submission" date="2019-05" db="EMBL/GenBank/DDBJ databases">
        <title>Another draft genome of Portunus trituberculatus and its Hox gene families provides insights of decapod evolution.</title>
        <authorList>
            <person name="Jeong J.-H."/>
            <person name="Song I."/>
            <person name="Kim S."/>
            <person name="Choi T."/>
            <person name="Kim D."/>
            <person name="Ryu S."/>
            <person name="Kim W."/>
        </authorList>
    </citation>
    <scope>NUCLEOTIDE SEQUENCE [LARGE SCALE GENOMIC DNA]</scope>
    <source>
        <tissue evidence="1">Muscle</tissue>
    </source>
</reference>
<evidence type="ECO:0000313" key="1">
    <source>
        <dbReference type="EMBL" id="MPC79105.1"/>
    </source>
</evidence>
<dbReference type="Proteomes" id="UP000324222">
    <property type="component" value="Unassembled WGS sequence"/>
</dbReference>
<evidence type="ECO:0000313" key="2">
    <source>
        <dbReference type="Proteomes" id="UP000324222"/>
    </source>
</evidence>
<dbReference type="AlphaFoldDB" id="A0A5B7IA75"/>
<organism evidence="1 2">
    <name type="scientific">Portunus trituberculatus</name>
    <name type="common">Swimming crab</name>
    <name type="synonym">Neptunus trituberculatus</name>
    <dbReference type="NCBI Taxonomy" id="210409"/>
    <lineage>
        <taxon>Eukaryota</taxon>
        <taxon>Metazoa</taxon>
        <taxon>Ecdysozoa</taxon>
        <taxon>Arthropoda</taxon>
        <taxon>Crustacea</taxon>
        <taxon>Multicrustacea</taxon>
        <taxon>Malacostraca</taxon>
        <taxon>Eumalacostraca</taxon>
        <taxon>Eucarida</taxon>
        <taxon>Decapoda</taxon>
        <taxon>Pleocyemata</taxon>
        <taxon>Brachyura</taxon>
        <taxon>Eubrachyura</taxon>
        <taxon>Portunoidea</taxon>
        <taxon>Portunidae</taxon>
        <taxon>Portuninae</taxon>
        <taxon>Portunus</taxon>
    </lineage>
</organism>
<accession>A0A5B7IA75</accession>